<proteinExistence type="predicted"/>
<accession>A0ABN9WK46</accession>
<sequence length="107" mass="11808">MARQDALYSFGASGVLMELEGDPEGLQQKVRLELAENTAMQLRVQSYETTVTAGVLSSSEIQTIEDERDSLLWETIPNLLLPGLKFVLCQYVLPKHHPQTSGLHAPG</sequence>
<dbReference type="EMBL" id="CAUYUJ010018869">
    <property type="protein sequence ID" value="CAK0886926.1"/>
    <property type="molecule type" value="Genomic_DNA"/>
</dbReference>
<comment type="caution">
    <text evidence="1">The sequence shown here is derived from an EMBL/GenBank/DDBJ whole genome shotgun (WGS) entry which is preliminary data.</text>
</comment>
<organism evidence="1 2">
    <name type="scientific">Prorocentrum cordatum</name>
    <dbReference type="NCBI Taxonomy" id="2364126"/>
    <lineage>
        <taxon>Eukaryota</taxon>
        <taxon>Sar</taxon>
        <taxon>Alveolata</taxon>
        <taxon>Dinophyceae</taxon>
        <taxon>Prorocentrales</taxon>
        <taxon>Prorocentraceae</taxon>
        <taxon>Prorocentrum</taxon>
    </lineage>
</organism>
<evidence type="ECO:0000313" key="1">
    <source>
        <dbReference type="EMBL" id="CAK0886926.1"/>
    </source>
</evidence>
<protein>
    <submittedName>
        <fullName evidence="1">Uncharacterized protein</fullName>
    </submittedName>
</protein>
<gene>
    <name evidence="1" type="ORF">PCOR1329_LOCUS68141</name>
</gene>
<keyword evidence="2" id="KW-1185">Reference proteome</keyword>
<evidence type="ECO:0000313" key="2">
    <source>
        <dbReference type="Proteomes" id="UP001189429"/>
    </source>
</evidence>
<dbReference type="Proteomes" id="UP001189429">
    <property type="component" value="Unassembled WGS sequence"/>
</dbReference>
<reference evidence="1" key="1">
    <citation type="submission" date="2023-10" db="EMBL/GenBank/DDBJ databases">
        <authorList>
            <person name="Chen Y."/>
            <person name="Shah S."/>
            <person name="Dougan E. K."/>
            <person name="Thang M."/>
            <person name="Chan C."/>
        </authorList>
    </citation>
    <scope>NUCLEOTIDE SEQUENCE [LARGE SCALE GENOMIC DNA]</scope>
</reference>
<name>A0ABN9WK46_9DINO</name>